<dbReference type="OrthoDB" id="66881at2759"/>
<dbReference type="InterPro" id="IPR020946">
    <property type="entry name" value="Flavin_mOase-like"/>
</dbReference>
<gene>
    <name evidence="8" type="ORF">K489DRAFT_404822</name>
</gene>
<dbReference type="PANTHER" id="PTHR43872">
    <property type="entry name" value="MONOOXYGENASE, PUTATIVE (AFU_ORTHOLOGUE AFUA_8G02570)-RELATED"/>
    <property type="match status" value="1"/>
</dbReference>
<dbReference type="InterPro" id="IPR051820">
    <property type="entry name" value="FAD-binding_MO"/>
</dbReference>
<keyword evidence="4" id="KW-0521">NADP</keyword>
<evidence type="ECO:0000256" key="6">
    <source>
        <dbReference type="ARBA" id="ARBA00023033"/>
    </source>
</evidence>
<dbReference type="Pfam" id="PF00743">
    <property type="entry name" value="FMO-like"/>
    <property type="match status" value="1"/>
</dbReference>
<evidence type="ECO:0000256" key="2">
    <source>
        <dbReference type="ARBA" id="ARBA00022630"/>
    </source>
</evidence>
<reference evidence="8" key="1">
    <citation type="submission" date="2020-01" db="EMBL/GenBank/DDBJ databases">
        <authorList>
            <consortium name="DOE Joint Genome Institute"/>
            <person name="Haridas S."/>
            <person name="Albert R."/>
            <person name="Binder M."/>
            <person name="Bloem J."/>
            <person name="Labutti K."/>
            <person name="Salamov A."/>
            <person name="Andreopoulos B."/>
            <person name="Baker S.E."/>
            <person name="Barry K."/>
            <person name="Bills G."/>
            <person name="Bluhm B.H."/>
            <person name="Cannon C."/>
            <person name="Castanera R."/>
            <person name="Culley D.E."/>
            <person name="Daum C."/>
            <person name="Ezra D."/>
            <person name="Gonzalez J.B."/>
            <person name="Henrissat B."/>
            <person name="Kuo A."/>
            <person name="Liang C."/>
            <person name="Lipzen A."/>
            <person name="Lutzoni F."/>
            <person name="Magnuson J."/>
            <person name="Mondo S."/>
            <person name="Nolan M."/>
            <person name="Ohm R."/>
            <person name="Pangilinan J."/>
            <person name="Park H.-J."/>
            <person name="Ramirez L."/>
            <person name="Alfaro M."/>
            <person name="Sun H."/>
            <person name="Tritt A."/>
            <person name="Yoshinaga Y."/>
            <person name="Zwiers L.-H."/>
            <person name="Turgeon B.G."/>
            <person name="Goodwin S.B."/>
            <person name="Spatafora J.W."/>
            <person name="Crous P.W."/>
            <person name="Grigoriev I.V."/>
        </authorList>
    </citation>
    <scope>NUCLEOTIDE SEQUENCE</scope>
    <source>
        <strain evidence="8">CBS 342.82</strain>
    </source>
</reference>
<proteinExistence type="predicted"/>
<organism evidence="8">
    <name type="scientific">Dissoconium aciculare CBS 342.82</name>
    <dbReference type="NCBI Taxonomy" id="1314786"/>
    <lineage>
        <taxon>Eukaryota</taxon>
        <taxon>Fungi</taxon>
        <taxon>Dikarya</taxon>
        <taxon>Ascomycota</taxon>
        <taxon>Pezizomycotina</taxon>
        <taxon>Dothideomycetes</taxon>
        <taxon>Dothideomycetidae</taxon>
        <taxon>Mycosphaerellales</taxon>
        <taxon>Dissoconiaceae</taxon>
        <taxon>Dissoconium</taxon>
    </lineage>
</organism>
<dbReference type="RefSeq" id="XP_033455748.1">
    <property type="nucleotide sequence ID" value="XM_033607132.1"/>
</dbReference>
<accession>A0A6J3LVR2</accession>
<dbReference type="GO" id="GO:0004499">
    <property type="term" value="F:N,N-dimethylaniline monooxygenase activity"/>
    <property type="evidence" value="ECO:0007669"/>
    <property type="project" value="InterPro"/>
</dbReference>
<evidence type="ECO:0000256" key="4">
    <source>
        <dbReference type="ARBA" id="ARBA00022857"/>
    </source>
</evidence>
<keyword evidence="7" id="KW-1185">Reference proteome</keyword>
<dbReference type="PANTHER" id="PTHR43872:SF1">
    <property type="entry name" value="MONOOXYGENASE, PUTATIVE (AFU_ORTHOLOGUE AFUA_8G02570)-RELATED"/>
    <property type="match status" value="1"/>
</dbReference>
<dbReference type="GeneID" id="54364932"/>
<dbReference type="GO" id="GO:0050660">
    <property type="term" value="F:flavin adenine dinucleotide binding"/>
    <property type="evidence" value="ECO:0007669"/>
    <property type="project" value="InterPro"/>
</dbReference>
<reference evidence="8" key="3">
    <citation type="submission" date="2025-08" db="UniProtKB">
        <authorList>
            <consortium name="RefSeq"/>
        </authorList>
    </citation>
    <scope>IDENTIFICATION</scope>
    <source>
        <strain evidence="8">CBS 342.82</strain>
    </source>
</reference>
<dbReference type="AlphaFoldDB" id="A0A6J3LVR2"/>
<dbReference type="GO" id="GO:0050661">
    <property type="term" value="F:NADP binding"/>
    <property type="evidence" value="ECO:0007669"/>
    <property type="project" value="InterPro"/>
</dbReference>
<dbReference type="Proteomes" id="UP000504637">
    <property type="component" value="Unplaced"/>
</dbReference>
<name>A0A6J3LVR2_9PEZI</name>
<sequence length="493" mass="55748">MAWQPFEKTENCYDVVIVGAGISGINFAYRLQERLPHLSYIILEGRHEIGGTWSLFKYPGLRSDSDLYTFGFSWRPWTERTSIARGELIKDYVEESARKYNIDKKIKFNHRVSNANYSSSENSWTLNVQAKGESFNVKARFLSLCTGYYDYEMPLQTTIPGIDSFCGKVVHPQFWPEDLDYTDKDIVVIGSGATAVTILPVLAEKASQVTMVQRSPGYVISALTEDATEKFVRRWFSWWPAFQHWVIRTKYILMSLFFMNILARYPEKAKEGILKRIAASLPETVPIDPHFTPRYFPGQQRMCLSPNGDFYDAFKSGKATVETGEIETVTKDAIKLASGKTLHPDIIITATGLKLIFASGIKFQVDNAIVDVSKQFVWRGVMIEGLPNAATAMGYSNASWTLGADASAQLVCRIIKQMRRDGVVRVTPKMTETERSTMKPGPSRMTSTYLKLGGGAMPKPGNSGPWLPRSHYIKDIWTAWYGNIYTNLEWEKA</sequence>
<evidence type="ECO:0000256" key="1">
    <source>
        <dbReference type="ARBA" id="ARBA00001974"/>
    </source>
</evidence>
<dbReference type="SUPFAM" id="SSF51905">
    <property type="entry name" value="FAD/NAD(P)-binding domain"/>
    <property type="match status" value="1"/>
</dbReference>
<protein>
    <submittedName>
        <fullName evidence="8">FAD/NAD(P)-binding domain-containing protein</fullName>
    </submittedName>
</protein>
<evidence type="ECO:0000256" key="3">
    <source>
        <dbReference type="ARBA" id="ARBA00022827"/>
    </source>
</evidence>
<evidence type="ECO:0000313" key="7">
    <source>
        <dbReference type="Proteomes" id="UP000504637"/>
    </source>
</evidence>
<dbReference type="Pfam" id="PF13450">
    <property type="entry name" value="NAD_binding_8"/>
    <property type="match status" value="1"/>
</dbReference>
<keyword evidence="5" id="KW-0560">Oxidoreductase</keyword>
<evidence type="ECO:0000256" key="5">
    <source>
        <dbReference type="ARBA" id="ARBA00023002"/>
    </source>
</evidence>
<dbReference type="Gene3D" id="3.50.50.60">
    <property type="entry name" value="FAD/NAD(P)-binding domain"/>
    <property type="match status" value="3"/>
</dbReference>
<comment type="cofactor">
    <cofactor evidence="1">
        <name>FAD</name>
        <dbReference type="ChEBI" id="CHEBI:57692"/>
    </cofactor>
</comment>
<reference evidence="8" key="2">
    <citation type="submission" date="2020-04" db="EMBL/GenBank/DDBJ databases">
        <authorList>
            <consortium name="NCBI Genome Project"/>
        </authorList>
    </citation>
    <scope>NUCLEOTIDE SEQUENCE</scope>
    <source>
        <strain evidence="8">CBS 342.82</strain>
    </source>
</reference>
<keyword evidence="2" id="KW-0285">Flavoprotein</keyword>
<dbReference type="InterPro" id="IPR036188">
    <property type="entry name" value="FAD/NAD-bd_sf"/>
</dbReference>
<dbReference type="FunFam" id="3.50.50.60:FF:000228">
    <property type="entry name" value="FAD-containing monooxygenase EthA"/>
    <property type="match status" value="1"/>
</dbReference>
<evidence type="ECO:0000313" key="8">
    <source>
        <dbReference type="RefSeq" id="XP_033455748.1"/>
    </source>
</evidence>
<keyword evidence="3" id="KW-0274">FAD</keyword>
<keyword evidence="6" id="KW-0503">Monooxygenase</keyword>